<feature type="domain" description="Symplekin/Pta1 N-terminal" evidence="5">
    <location>
        <begin position="111"/>
        <end position="309"/>
    </location>
</feature>
<dbReference type="InterPro" id="IPR011989">
    <property type="entry name" value="ARM-like"/>
</dbReference>
<proteinExistence type="predicted"/>
<accession>A0A9P6KEJ2</accession>
<feature type="compositionally biased region" description="Basic and acidic residues" evidence="4">
    <location>
        <begin position="566"/>
        <end position="576"/>
    </location>
</feature>
<feature type="domain" description="Symplekin C-terminal" evidence="6">
    <location>
        <begin position="1061"/>
        <end position="1277"/>
    </location>
</feature>
<keyword evidence="8" id="KW-1185">Reference proteome</keyword>
<evidence type="ECO:0008006" key="9">
    <source>
        <dbReference type="Google" id="ProtNLM"/>
    </source>
</evidence>
<dbReference type="GO" id="GO:0006397">
    <property type="term" value="P:mRNA processing"/>
    <property type="evidence" value="ECO:0007669"/>
    <property type="project" value="UniProtKB-KW"/>
</dbReference>
<evidence type="ECO:0000256" key="1">
    <source>
        <dbReference type="ARBA" id="ARBA00004123"/>
    </source>
</evidence>
<feature type="compositionally biased region" description="Pro residues" evidence="4">
    <location>
        <begin position="374"/>
        <end position="383"/>
    </location>
</feature>
<dbReference type="GO" id="GO:0005847">
    <property type="term" value="C:mRNA cleavage and polyadenylation specificity factor complex"/>
    <property type="evidence" value="ECO:0007669"/>
    <property type="project" value="TreeGrafter"/>
</dbReference>
<dbReference type="Pfam" id="PF12295">
    <property type="entry name" value="Symplekin_C"/>
    <property type="match status" value="1"/>
</dbReference>
<keyword evidence="2" id="KW-0507">mRNA processing</keyword>
<evidence type="ECO:0000313" key="7">
    <source>
        <dbReference type="EMBL" id="KAF9582624.1"/>
    </source>
</evidence>
<name>A0A9P6KEJ2_9FUNG</name>
<feature type="region of interest" description="Disordered" evidence="4">
    <location>
        <begin position="1113"/>
        <end position="1148"/>
    </location>
</feature>
<dbReference type="InterPro" id="IPR022075">
    <property type="entry name" value="Symplekin_C"/>
</dbReference>
<feature type="compositionally biased region" description="Polar residues" evidence="4">
    <location>
        <begin position="1315"/>
        <end position="1327"/>
    </location>
</feature>
<organism evidence="7 8">
    <name type="scientific">Lunasporangiospora selenospora</name>
    <dbReference type="NCBI Taxonomy" id="979761"/>
    <lineage>
        <taxon>Eukaryota</taxon>
        <taxon>Fungi</taxon>
        <taxon>Fungi incertae sedis</taxon>
        <taxon>Mucoromycota</taxon>
        <taxon>Mortierellomycotina</taxon>
        <taxon>Mortierellomycetes</taxon>
        <taxon>Mortierellales</taxon>
        <taxon>Mortierellaceae</taxon>
        <taxon>Lunasporangiospora</taxon>
    </lineage>
</organism>
<evidence type="ECO:0000259" key="6">
    <source>
        <dbReference type="Pfam" id="PF12295"/>
    </source>
</evidence>
<dbReference type="PANTHER" id="PTHR15245:SF20">
    <property type="entry name" value="SYMPLEKIN"/>
    <property type="match status" value="1"/>
</dbReference>
<dbReference type="OrthoDB" id="331600at2759"/>
<comment type="subcellular location">
    <subcellularLocation>
        <location evidence="1">Nucleus</location>
    </subcellularLocation>
</comment>
<feature type="compositionally biased region" description="Polar residues" evidence="4">
    <location>
        <begin position="888"/>
        <end position="908"/>
    </location>
</feature>
<dbReference type="InterPro" id="IPR032460">
    <property type="entry name" value="Symplekin/Pta1_N"/>
</dbReference>
<feature type="region of interest" description="Disordered" evidence="4">
    <location>
        <begin position="1315"/>
        <end position="1392"/>
    </location>
</feature>
<dbReference type="EMBL" id="JAABOA010000984">
    <property type="protein sequence ID" value="KAF9582624.1"/>
    <property type="molecule type" value="Genomic_DNA"/>
</dbReference>
<feature type="region of interest" description="Disordered" evidence="4">
    <location>
        <begin position="556"/>
        <end position="583"/>
    </location>
</feature>
<dbReference type="PANTHER" id="PTHR15245">
    <property type="entry name" value="SYMPLEKIN-RELATED"/>
    <property type="match status" value="1"/>
</dbReference>
<feature type="region of interest" description="Disordered" evidence="4">
    <location>
        <begin position="333"/>
        <end position="390"/>
    </location>
</feature>
<dbReference type="Gene3D" id="1.25.10.10">
    <property type="entry name" value="Leucine-rich Repeat Variant"/>
    <property type="match status" value="1"/>
</dbReference>
<evidence type="ECO:0000313" key="8">
    <source>
        <dbReference type="Proteomes" id="UP000780801"/>
    </source>
</evidence>
<evidence type="ECO:0000256" key="2">
    <source>
        <dbReference type="ARBA" id="ARBA00022664"/>
    </source>
</evidence>
<feature type="region of interest" description="Disordered" evidence="4">
    <location>
        <begin position="885"/>
        <end position="908"/>
    </location>
</feature>
<evidence type="ECO:0000256" key="3">
    <source>
        <dbReference type="ARBA" id="ARBA00023242"/>
    </source>
</evidence>
<feature type="region of interest" description="Disordered" evidence="4">
    <location>
        <begin position="451"/>
        <end position="504"/>
    </location>
</feature>
<gene>
    <name evidence="7" type="ORF">BGW38_010959</name>
</gene>
<sequence>MSNTDIQLTLQAHLNHATLATNAQDLNKHLDAFTRDWRLEPSLEQFDTVLGLLRDSRRLESGETVALWWLNYVHELVLNDHIDPLSTELIDVLYKLAEPLGELINSPSEPLIKQSILASAAIYSVVFRICCQEQVNHHGLWKEYGFGNKQHVLGHLKGNREGVLMSVGKYIQIIVQTQSYSQPNSASSASESMSLNKIPANHPFLDVEELQAEADRLLEELLAIIHRPSISPTIVTALINQASALLRARPQFIPLILMTMVPFSRLKLPTLFPPSKIRFIEKAVRIQLLSISKMHLQPPQVQALTDALSAYGINYNGGPLSRQQHQQLLHLDKEGGEDSRRSSKRSRSSNQDNDEVDAKRSRPDLDSRSSNTPTLPPPAPPLLPAQASSGIPPGFGQTLLSQITITELPVHHVVDVILENLVANGVPHLFHSFLAALPKLPLKPGPLPIPPPGVGPPPPGLLLPPHPFPPPGMGLPPPGGAFPPPQPPSQPIPHAEQQRPDNKAAVKKELSLAKLQLPTVSGEEPVKVVVMPPRHTPVRLPSRPVVAKSDAVTVGSLSHKGGLSEPEIKKEPKVEPEVSQQQLKQETLQVKPFEYSERQGVTAGVNAVVVAGSGSTETASELLKDTFLRILASERLVSIPGTTGRKMLEAAVQSRQPVRSDPGPSEAESSQGAVVRSDNAKGDRTSMAVTKTDWMTIIARLLARAFPRSSGDRNTSRDQGMKAMMIDYICADFKQRRELALIWLHEEWYYDSLCQRKTEGGDEDLSMEAEDADREPQYLWCLYKILDGITSDSTPLDVRDRGLTRFLLEVPELPEGAVDIIQNRDRALQIVLEYTAHLEKLQRSIAIVTARKWYMEHPTVGSRVEQYALSQLESLKDFVVPRRGSISAPATNEPQQDVTMQEGPSSNPDIKIEEGEGHQGGEHEGVKMEVDGVQHPPVPGVSGPTMSEQDRAVFAAAEDGVGRQLELYFSLCAKNHELLGVLLLHYASFDPFVQRVIRQRIQPLIKSIKSDSVKLFGLIRNFNTGAEMLVLRIVMILTDGVRPSPGLVSAVQDAVNQHDLNARFLIPIIGGLNKEEVLASLPRIVGLLKGTDRERKTVTDVFLKLLTGNSGSGAGPMGTGSGPVGSGGTGVGSGAGIGAGTGAGSSRGPVLSPSELLIELHSMENVVGWRTACEAMDICFHHPEIYKSEIIAVVLQQLLDRPTIPSLFMRTVIQSITMYKNLVGFVNSMILARLVSKKVWERPVLWKGFIRCAKLMQPTSSSVLASLPKPQLKEILNAEPSLKESVEAYLKAKSSGRRVGGGVTKQVNVHNVAQSMQTQPQAPTLKQESAPVPEAAKPGASMDASEPLQSQRQQEPDSVAAVVVGDRGQGENPHVESATENGAGVTEQTESV</sequence>
<reference evidence="7" key="1">
    <citation type="journal article" date="2020" name="Fungal Divers.">
        <title>Resolving the Mortierellaceae phylogeny through synthesis of multi-gene phylogenetics and phylogenomics.</title>
        <authorList>
            <person name="Vandepol N."/>
            <person name="Liber J."/>
            <person name="Desiro A."/>
            <person name="Na H."/>
            <person name="Kennedy M."/>
            <person name="Barry K."/>
            <person name="Grigoriev I.V."/>
            <person name="Miller A.N."/>
            <person name="O'Donnell K."/>
            <person name="Stajich J.E."/>
            <person name="Bonito G."/>
        </authorList>
    </citation>
    <scope>NUCLEOTIDE SEQUENCE</scope>
    <source>
        <strain evidence="7">KOD1015</strain>
    </source>
</reference>
<protein>
    <recommendedName>
        <fullName evidence="9">Symplekin</fullName>
    </recommendedName>
</protein>
<feature type="region of interest" description="Disordered" evidence="4">
    <location>
        <begin position="651"/>
        <end position="686"/>
    </location>
</feature>
<evidence type="ECO:0000259" key="5">
    <source>
        <dbReference type="Pfam" id="PF11935"/>
    </source>
</evidence>
<comment type="caution">
    <text evidence="7">The sequence shown here is derived from an EMBL/GenBank/DDBJ whole genome shotgun (WGS) entry which is preliminary data.</text>
</comment>
<evidence type="ECO:0000256" key="4">
    <source>
        <dbReference type="SAM" id="MobiDB-lite"/>
    </source>
</evidence>
<feature type="compositionally biased region" description="Pro residues" evidence="4">
    <location>
        <begin position="451"/>
        <end position="491"/>
    </location>
</feature>
<dbReference type="InterPro" id="IPR021850">
    <property type="entry name" value="Symplekin/Pta1"/>
</dbReference>
<feature type="compositionally biased region" description="Gly residues" evidence="4">
    <location>
        <begin position="1113"/>
        <end position="1145"/>
    </location>
</feature>
<feature type="compositionally biased region" description="Basic and acidic residues" evidence="4">
    <location>
        <begin position="356"/>
        <end position="367"/>
    </location>
</feature>
<dbReference type="Pfam" id="PF11935">
    <property type="entry name" value="SYMPK_PTA1_N"/>
    <property type="match status" value="1"/>
</dbReference>
<dbReference type="Proteomes" id="UP000780801">
    <property type="component" value="Unassembled WGS sequence"/>
</dbReference>
<keyword evidence="3" id="KW-0539">Nucleus</keyword>